<gene>
    <name evidence="2" type="ORF">COY37_03075</name>
</gene>
<evidence type="ECO:0000313" key="2">
    <source>
        <dbReference type="EMBL" id="PIZ41042.1"/>
    </source>
</evidence>
<evidence type="ECO:0000313" key="3">
    <source>
        <dbReference type="Proteomes" id="UP000230956"/>
    </source>
</evidence>
<sequence>METRKGISSFSKPKPGGLEDMFQIEIGQGGEAVVSGALLISSIEDFYKELAKLFNDGNCSVLDLRGVTEIDTAALQVLIAFKKSLIEINRNVDLIAGSSIREVLGLSGLTKLFRAA</sequence>
<protein>
    <recommendedName>
        <fullName evidence="1">STAS domain-containing protein</fullName>
    </recommendedName>
</protein>
<feature type="domain" description="STAS" evidence="1">
    <location>
        <begin position="34"/>
        <end position="116"/>
    </location>
</feature>
<dbReference type="CDD" id="cd07043">
    <property type="entry name" value="STAS_anti-anti-sigma_factors"/>
    <property type="match status" value="1"/>
</dbReference>
<organism evidence="2 3">
    <name type="scientific">Candidatus Aquicultor secundus</name>
    <dbReference type="NCBI Taxonomy" id="1973895"/>
    <lineage>
        <taxon>Bacteria</taxon>
        <taxon>Bacillati</taxon>
        <taxon>Actinomycetota</taxon>
        <taxon>Candidatus Aquicultoria</taxon>
        <taxon>Candidatus Aquicultorales</taxon>
        <taxon>Candidatus Aquicultoraceae</taxon>
        <taxon>Candidatus Aquicultor</taxon>
    </lineage>
</organism>
<dbReference type="InterPro" id="IPR058548">
    <property type="entry name" value="MlaB-like_STAS"/>
</dbReference>
<comment type="caution">
    <text evidence="2">The sequence shown here is derived from an EMBL/GenBank/DDBJ whole genome shotgun (WGS) entry which is preliminary data.</text>
</comment>
<evidence type="ECO:0000259" key="1">
    <source>
        <dbReference type="PROSITE" id="PS50801"/>
    </source>
</evidence>
<reference evidence="3" key="1">
    <citation type="submission" date="2017-09" db="EMBL/GenBank/DDBJ databases">
        <title>Depth-based differentiation of microbial function through sediment-hosted aquifers and enrichment of novel symbionts in the deep terrestrial subsurface.</title>
        <authorList>
            <person name="Probst A.J."/>
            <person name="Ladd B."/>
            <person name="Jarett J.K."/>
            <person name="Geller-Mcgrath D.E."/>
            <person name="Sieber C.M.K."/>
            <person name="Emerson J.B."/>
            <person name="Anantharaman K."/>
            <person name="Thomas B.C."/>
            <person name="Malmstrom R."/>
            <person name="Stieglmeier M."/>
            <person name="Klingl A."/>
            <person name="Woyke T."/>
            <person name="Ryan C.M."/>
            <person name="Banfield J.F."/>
        </authorList>
    </citation>
    <scope>NUCLEOTIDE SEQUENCE [LARGE SCALE GENOMIC DNA]</scope>
</reference>
<dbReference type="AlphaFoldDB" id="A0A2M7T9E1"/>
<dbReference type="SUPFAM" id="SSF52091">
    <property type="entry name" value="SpoIIaa-like"/>
    <property type="match status" value="1"/>
</dbReference>
<dbReference type="Gene3D" id="3.30.750.24">
    <property type="entry name" value="STAS domain"/>
    <property type="match status" value="1"/>
</dbReference>
<accession>A0A2M7T9E1</accession>
<dbReference type="Proteomes" id="UP000230956">
    <property type="component" value="Unassembled WGS sequence"/>
</dbReference>
<name>A0A2M7T9E1_9ACTN</name>
<dbReference type="EMBL" id="PFNG01000072">
    <property type="protein sequence ID" value="PIZ41042.1"/>
    <property type="molecule type" value="Genomic_DNA"/>
</dbReference>
<dbReference type="InterPro" id="IPR002645">
    <property type="entry name" value="STAS_dom"/>
</dbReference>
<dbReference type="InterPro" id="IPR036513">
    <property type="entry name" value="STAS_dom_sf"/>
</dbReference>
<proteinExistence type="predicted"/>
<dbReference type="Pfam" id="PF13466">
    <property type="entry name" value="STAS_2"/>
    <property type="match status" value="1"/>
</dbReference>
<dbReference type="PROSITE" id="PS50801">
    <property type="entry name" value="STAS"/>
    <property type="match status" value="1"/>
</dbReference>